<proteinExistence type="predicted"/>
<dbReference type="Proteomes" id="UP001054945">
    <property type="component" value="Unassembled WGS sequence"/>
</dbReference>
<name>A0AAV4W1X0_CAEEX</name>
<gene>
    <name evidence="1" type="ORF">CEXT_191331</name>
</gene>
<reference evidence="1 2" key="1">
    <citation type="submission" date="2021-06" db="EMBL/GenBank/DDBJ databases">
        <title>Caerostris extrusa draft genome.</title>
        <authorList>
            <person name="Kono N."/>
            <person name="Arakawa K."/>
        </authorList>
    </citation>
    <scope>NUCLEOTIDE SEQUENCE [LARGE SCALE GENOMIC DNA]</scope>
</reference>
<sequence length="35" mass="3693">RGVRKVQAIFPEATPRVAGSGIGVEQCENTTAGHR</sequence>
<evidence type="ECO:0000313" key="1">
    <source>
        <dbReference type="EMBL" id="GIY76637.1"/>
    </source>
</evidence>
<dbReference type="EMBL" id="BPLR01015508">
    <property type="protein sequence ID" value="GIY76637.1"/>
    <property type="molecule type" value="Genomic_DNA"/>
</dbReference>
<accession>A0AAV4W1X0</accession>
<keyword evidence="2" id="KW-1185">Reference proteome</keyword>
<dbReference type="AlphaFoldDB" id="A0AAV4W1X0"/>
<feature type="non-terminal residue" evidence="1">
    <location>
        <position position="1"/>
    </location>
</feature>
<protein>
    <submittedName>
        <fullName evidence="1">Uncharacterized protein</fullName>
    </submittedName>
</protein>
<comment type="caution">
    <text evidence="1">The sequence shown here is derived from an EMBL/GenBank/DDBJ whole genome shotgun (WGS) entry which is preliminary data.</text>
</comment>
<evidence type="ECO:0000313" key="2">
    <source>
        <dbReference type="Proteomes" id="UP001054945"/>
    </source>
</evidence>
<organism evidence="1 2">
    <name type="scientific">Caerostris extrusa</name>
    <name type="common">Bark spider</name>
    <name type="synonym">Caerostris bankana</name>
    <dbReference type="NCBI Taxonomy" id="172846"/>
    <lineage>
        <taxon>Eukaryota</taxon>
        <taxon>Metazoa</taxon>
        <taxon>Ecdysozoa</taxon>
        <taxon>Arthropoda</taxon>
        <taxon>Chelicerata</taxon>
        <taxon>Arachnida</taxon>
        <taxon>Araneae</taxon>
        <taxon>Araneomorphae</taxon>
        <taxon>Entelegynae</taxon>
        <taxon>Araneoidea</taxon>
        <taxon>Araneidae</taxon>
        <taxon>Caerostris</taxon>
    </lineage>
</organism>